<evidence type="ECO:0000256" key="4">
    <source>
        <dbReference type="SAM" id="SignalP"/>
    </source>
</evidence>
<evidence type="ECO:0000313" key="7">
    <source>
        <dbReference type="Proteomes" id="UP000294832"/>
    </source>
</evidence>
<comment type="caution">
    <text evidence="6">The sequence shown here is derived from an EMBL/GenBank/DDBJ whole genome shotgun (WGS) entry which is preliminary data.</text>
</comment>
<dbReference type="SUPFAM" id="SSF103088">
    <property type="entry name" value="OmpA-like"/>
    <property type="match status" value="1"/>
</dbReference>
<dbReference type="Proteomes" id="UP000294832">
    <property type="component" value="Unassembled WGS sequence"/>
</dbReference>
<dbReference type="InterPro" id="IPR006664">
    <property type="entry name" value="OMP_bac"/>
</dbReference>
<dbReference type="InterPro" id="IPR036737">
    <property type="entry name" value="OmpA-like_sf"/>
</dbReference>
<dbReference type="InterPro" id="IPR050330">
    <property type="entry name" value="Bact_OuterMem_StrucFunc"/>
</dbReference>
<dbReference type="Pfam" id="PF00691">
    <property type="entry name" value="OmpA"/>
    <property type="match status" value="1"/>
</dbReference>
<dbReference type="PROSITE" id="PS51123">
    <property type="entry name" value="OMPA_2"/>
    <property type="match status" value="1"/>
</dbReference>
<keyword evidence="2 3" id="KW-0472">Membrane</keyword>
<feature type="domain" description="OmpA-like" evidence="5">
    <location>
        <begin position="173"/>
        <end position="290"/>
    </location>
</feature>
<feature type="signal peptide" evidence="4">
    <location>
        <begin position="1"/>
        <end position="20"/>
    </location>
</feature>
<dbReference type="Gene3D" id="3.30.1330.60">
    <property type="entry name" value="OmpA-like domain"/>
    <property type="match status" value="1"/>
</dbReference>
<accession>A0A4R2FLG8</accession>
<dbReference type="PANTHER" id="PTHR30329:SF17">
    <property type="entry name" value="LIPOPROTEIN YFIB-RELATED"/>
    <property type="match status" value="1"/>
</dbReference>
<dbReference type="InterPro" id="IPR006665">
    <property type="entry name" value="OmpA-like"/>
</dbReference>
<dbReference type="Gene3D" id="2.60.40.2540">
    <property type="match status" value="1"/>
</dbReference>
<evidence type="ECO:0000259" key="5">
    <source>
        <dbReference type="PROSITE" id="PS51123"/>
    </source>
</evidence>
<comment type="subcellular location">
    <subcellularLocation>
        <location evidence="1">Cell outer membrane</location>
    </subcellularLocation>
</comment>
<dbReference type="InterPro" id="IPR041544">
    <property type="entry name" value="MotY_N"/>
</dbReference>
<sequence>MWCRLLLLSWLAVLPLNASAELRHYVAALDQSQWRLLQNSPVACTLEHDIPSYGRAVFTSKAGKNINLQFTLDMWQKPDAVTNAKLLSKAPMWRPGVMSRTIMELHYQKYFNGEVPKKAAWTMLNELERGMEPTFYYTDWNDRDSTVAVGLSAANFRGEYADFKQCLAKLLPYSFDDIAFTVLTYETGGTELTRSSKAQLARVEQYLTYDPDVELVLIDGYTDSYGGRSINQKVSEKRADSLKELFVAKGIAADRIHAVGHGERRHVALNTSADERERNRRVVIRMSKPEE</sequence>
<dbReference type="OrthoDB" id="6905929at2"/>
<keyword evidence="4" id="KW-0732">Signal</keyword>
<gene>
    <name evidence="6" type="ORF">EDC91_11050</name>
</gene>
<dbReference type="CDD" id="cd07185">
    <property type="entry name" value="OmpA_C-like"/>
    <property type="match status" value="1"/>
</dbReference>
<name>A0A4R2FLG8_9GAMM</name>
<dbReference type="PANTHER" id="PTHR30329">
    <property type="entry name" value="STATOR ELEMENT OF FLAGELLAR MOTOR COMPLEX"/>
    <property type="match status" value="1"/>
</dbReference>
<organism evidence="6 7">
    <name type="scientific">Shewanella fodinae</name>
    <dbReference type="NCBI Taxonomy" id="552357"/>
    <lineage>
        <taxon>Bacteria</taxon>
        <taxon>Pseudomonadati</taxon>
        <taxon>Pseudomonadota</taxon>
        <taxon>Gammaproteobacteria</taxon>
        <taxon>Alteromonadales</taxon>
        <taxon>Shewanellaceae</taxon>
        <taxon>Shewanella</taxon>
    </lineage>
</organism>
<feature type="chain" id="PRO_5020343702" evidence="4">
    <location>
        <begin position="21"/>
        <end position="291"/>
    </location>
</feature>
<dbReference type="GO" id="GO:0009279">
    <property type="term" value="C:cell outer membrane"/>
    <property type="evidence" value="ECO:0007669"/>
    <property type="project" value="UniProtKB-SubCell"/>
</dbReference>
<dbReference type="EMBL" id="SLWF01000010">
    <property type="protein sequence ID" value="TCN85011.1"/>
    <property type="molecule type" value="Genomic_DNA"/>
</dbReference>
<dbReference type="PRINTS" id="PR01021">
    <property type="entry name" value="OMPADOMAIN"/>
</dbReference>
<keyword evidence="7" id="KW-1185">Reference proteome</keyword>
<dbReference type="Pfam" id="PF18393">
    <property type="entry name" value="MotY_N"/>
    <property type="match status" value="1"/>
</dbReference>
<dbReference type="PRINTS" id="PR01023">
    <property type="entry name" value="NAFLGMOTY"/>
</dbReference>
<dbReference type="RefSeq" id="WP_133038767.1">
    <property type="nucleotide sequence ID" value="NZ_BMXW01000001.1"/>
</dbReference>
<evidence type="ECO:0000313" key="6">
    <source>
        <dbReference type="EMBL" id="TCN85011.1"/>
    </source>
</evidence>
<protein>
    <submittedName>
        <fullName evidence="6">OmpA family protein</fullName>
    </submittedName>
</protein>
<dbReference type="AlphaFoldDB" id="A0A4R2FLG8"/>
<reference evidence="6 7" key="1">
    <citation type="submission" date="2019-03" db="EMBL/GenBank/DDBJ databases">
        <title>Freshwater and sediment microbial communities from various areas in North America, analyzing microbe dynamics in response to fracking.</title>
        <authorList>
            <person name="Lamendella R."/>
        </authorList>
    </citation>
    <scope>NUCLEOTIDE SEQUENCE [LARGE SCALE GENOMIC DNA]</scope>
    <source>
        <strain evidence="6 7">74A</strain>
    </source>
</reference>
<evidence type="ECO:0000256" key="2">
    <source>
        <dbReference type="ARBA" id="ARBA00023136"/>
    </source>
</evidence>
<evidence type="ECO:0000256" key="3">
    <source>
        <dbReference type="PROSITE-ProRule" id="PRU00473"/>
    </source>
</evidence>
<evidence type="ECO:0000256" key="1">
    <source>
        <dbReference type="ARBA" id="ARBA00004442"/>
    </source>
</evidence>
<proteinExistence type="predicted"/>